<comment type="subcellular location">
    <subcellularLocation>
        <location evidence="1">Membrane</location>
        <topology evidence="1">Single-pass membrane protein</topology>
    </subcellularLocation>
</comment>
<gene>
    <name evidence="10" type="primary">LOC116942142</name>
</gene>
<dbReference type="InterPro" id="IPR031627">
    <property type="entry name" value="PDZK1IP1/SMIM24"/>
</dbReference>
<sequence length="132" mass="14454">MAQLLPFCVALFFRTCLAELQRDEAEKTEPVEASRRLLPPWLQGLVAVIGFLFLVFVIFIVNKVWCAAEGEDVYADVAADLAVGVAVEVTARRHAEQNSTSNDVGQHKAFENATLENEEENVGPAETASTAF</sequence>
<proteinExistence type="inferred from homology"/>
<organism evidence="9 10">
    <name type="scientific">Petromyzon marinus</name>
    <name type="common">Sea lamprey</name>
    <dbReference type="NCBI Taxonomy" id="7757"/>
    <lineage>
        <taxon>Eukaryota</taxon>
        <taxon>Metazoa</taxon>
        <taxon>Chordata</taxon>
        <taxon>Craniata</taxon>
        <taxon>Vertebrata</taxon>
        <taxon>Cyclostomata</taxon>
        <taxon>Hyperoartia</taxon>
        <taxon>Petromyzontiformes</taxon>
        <taxon>Petromyzontidae</taxon>
        <taxon>Petromyzon</taxon>
    </lineage>
</organism>
<evidence type="ECO:0000313" key="9">
    <source>
        <dbReference type="Proteomes" id="UP001318040"/>
    </source>
</evidence>
<dbReference type="Proteomes" id="UP001318040">
    <property type="component" value="Chromosome 1"/>
</dbReference>
<comment type="similarity">
    <text evidence="5">Belongs to the PDZK1-interacting protein 1/SMIM24 family.</text>
</comment>
<evidence type="ECO:0000256" key="6">
    <source>
        <dbReference type="SAM" id="MobiDB-lite"/>
    </source>
</evidence>
<keyword evidence="8" id="KW-0732">Signal</keyword>
<feature type="signal peptide" evidence="8">
    <location>
        <begin position="1"/>
        <end position="18"/>
    </location>
</feature>
<evidence type="ECO:0000313" key="10">
    <source>
        <dbReference type="RefSeq" id="XP_032809643.1"/>
    </source>
</evidence>
<evidence type="ECO:0000256" key="4">
    <source>
        <dbReference type="ARBA" id="ARBA00023136"/>
    </source>
</evidence>
<reference evidence="10" key="1">
    <citation type="submission" date="2025-08" db="UniProtKB">
        <authorList>
            <consortium name="RefSeq"/>
        </authorList>
    </citation>
    <scope>IDENTIFICATION</scope>
    <source>
        <tissue evidence="10">Sperm</tissue>
    </source>
</reference>
<evidence type="ECO:0000256" key="2">
    <source>
        <dbReference type="ARBA" id="ARBA00022692"/>
    </source>
</evidence>
<feature type="region of interest" description="Disordered" evidence="6">
    <location>
        <begin position="113"/>
        <end position="132"/>
    </location>
</feature>
<dbReference type="Pfam" id="PF15807">
    <property type="entry name" value="MAP17"/>
    <property type="match status" value="1"/>
</dbReference>
<dbReference type="PANTHER" id="PTHR15296:SF2">
    <property type="entry name" value="SMALL INTEGRAL MEMBRANE PROTEIN 24"/>
    <property type="match status" value="1"/>
</dbReference>
<protein>
    <submittedName>
        <fullName evidence="10">Small integral membrane protein 24-like</fullName>
    </submittedName>
</protein>
<dbReference type="PANTHER" id="PTHR15296">
    <property type="entry name" value="MEMBRANE-ASSOCIATED PROTEIN MAP17"/>
    <property type="match status" value="1"/>
</dbReference>
<keyword evidence="2 7" id="KW-0812">Transmembrane</keyword>
<evidence type="ECO:0000256" key="1">
    <source>
        <dbReference type="ARBA" id="ARBA00004167"/>
    </source>
</evidence>
<evidence type="ECO:0000256" key="5">
    <source>
        <dbReference type="ARBA" id="ARBA00049650"/>
    </source>
</evidence>
<dbReference type="AlphaFoldDB" id="A0AAJ7T3R8"/>
<name>A0AAJ7T3R8_PETMA</name>
<feature type="transmembrane region" description="Helical" evidence="7">
    <location>
        <begin position="42"/>
        <end position="61"/>
    </location>
</feature>
<feature type="chain" id="PRO_5042576906" evidence="8">
    <location>
        <begin position="19"/>
        <end position="132"/>
    </location>
</feature>
<evidence type="ECO:0000256" key="7">
    <source>
        <dbReference type="SAM" id="Phobius"/>
    </source>
</evidence>
<evidence type="ECO:0000256" key="8">
    <source>
        <dbReference type="SAM" id="SignalP"/>
    </source>
</evidence>
<dbReference type="KEGG" id="pmrn:116942142"/>
<keyword evidence="9" id="KW-1185">Reference proteome</keyword>
<keyword evidence="4 7" id="KW-0472">Membrane</keyword>
<evidence type="ECO:0000256" key="3">
    <source>
        <dbReference type="ARBA" id="ARBA00022989"/>
    </source>
</evidence>
<keyword evidence="3 7" id="KW-1133">Transmembrane helix</keyword>
<accession>A0AAJ7T3R8</accession>
<dbReference type="GO" id="GO:0016020">
    <property type="term" value="C:membrane"/>
    <property type="evidence" value="ECO:0007669"/>
    <property type="project" value="UniProtKB-SubCell"/>
</dbReference>
<dbReference type="RefSeq" id="XP_032809643.1">
    <property type="nucleotide sequence ID" value="XM_032953752.1"/>
</dbReference>